<reference evidence="1 2" key="1">
    <citation type="journal article" date="2015" name="Nature">
        <title>rRNA introns, odd ribosomes, and small enigmatic genomes across a large radiation of phyla.</title>
        <authorList>
            <person name="Brown C.T."/>
            <person name="Hug L.A."/>
            <person name="Thomas B.C."/>
            <person name="Sharon I."/>
            <person name="Castelle C.J."/>
            <person name="Singh A."/>
            <person name="Wilkins M.J."/>
            <person name="Williams K.H."/>
            <person name="Banfield J.F."/>
        </authorList>
    </citation>
    <scope>NUCLEOTIDE SEQUENCE [LARGE SCALE GENOMIC DNA]</scope>
</reference>
<accession>A0A0G0HZT4</accession>
<dbReference type="EMBL" id="LBTU01000003">
    <property type="protein sequence ID" value="KKQ47847.1"/>
    <property type="molecule type" value="Genomic_DNA"/>
</dbReference>
<name>A0A0G0HZT4_9BACT</name>
<evidence type="ECO:0000313" key="2">
    <source>
        <dbReference type="Proteomes" id="UP000034430"/>
    </source>
</evidence>
<evidence type="ECO:0000313" key="1">
    <source>
        <dbReference type="EMBL" id="KKQ47847.1"/>
    </source>
</evidence>
<sequence>MAPCRKPAPTPFRLKFFSVNFGSHQFSLMALSPTTIGAIGSYVTPGRPVDRPSEWAVVRIPVWGYLPPVLVAATLPFTSLLEFPVSEAGLGRLRTFSGLHRFDHGVCSSIPDLRVRYPLHEGEGSHILHGGQCGSGWTSCMASNATNTNEDNRNETCYFFHSYSFYNFFG</sequence>
<dbReference type="Proteomes" id="UP000034430">
    <property type="component" value="Unassembled WGS sequence"/>
</dbReference>
<gene>
    <name evidence="1" type="ORF">US65_C0003G0016</name>
</gene>
<comment type="caution">
    <text evidence="1">The sequence shown here is derived from an EMBL/GenBank/DDBJ whole genome shotgun (WGS) entry which is preliminary data.</text>
</comment>
<dbReference type="AlphaFoldDB" id="A0A0G0HZT4"/>
<proteinExistence type="predicted"/>
<organism evidence="1 2">
    <name type="scientific">Candidatus Yanofskybacteria bacterium GW2011_GWC2_37_9</name>
    <dbReference type="NCBI Taxonomy" id="1619028"/>
    <lineage>
        <taxon>Bacteria</taxon>
        <taxon>Candidatus Yanofskyibacteriota</taxon>
    </lineage>
</organism>
<protein>
    <submittedName>
        <fullName evidence="1">Uncharacterized protein</fullName>
    </submittedName>
</protein>